<evidence type="ECO:0000256" key="6">
    <source>
        <dbReference type="SAM" id="Phobius"/>
    </source>
</evidence>
<accession>A0AAU9IH11</accession>
<keyword evidence="5 6" id="KW-0472">Membrane</keyword>
<keyword evidence="4 6" id="KW-1133">Transmembrane helix</keyword>
<feature type="transmembrane region" description="Helical" evidence="6">
    <location>
        <begin position="7"/>
        <end position="29"/>
    </location>
</feature>
<name>A0AAU9IH11_9CILI</name>
<reference evidence="7" key="1">
    <citation type="submission" date="2021-09" db="EMBL/GenBank/DDBJ databases">
        <authorList>
            <consortium name="AG Swart"/>
            <person name="Singh M."/>
            <person name="Singh A."/>
            <person name="Seah K."/>
            <person name="Emmerich C."/>
        </authorList>
    </citation>
    <scope>NUCLEOTIDE SEQUENCE</scope>
    <source>
        <strain evidence="7">ATCC30299</strain>
    </source>
</reference>
<evidence type="ECO:0000256" key="1">
    <source>
        <dbReference type="ARBA" id="ARBA00004141"/>
    </source>
</evidence>
<comment type="subcellular location">
    <subcellularLocation>
        <location evidence="1">Membrane</location>
        <topology evidence="1">Multi-pass membrane protein</topology>
    </subcellularLocation>
</comment>
<sequence length="220" mass="25073">MGLKADTLLFLLGGVANIIDLLTDIYYILTQHFASRTLYYASILFLVAPGILIVSLCILTTFYDLIRNKRRLLCFRAGLSLFFAFGEQTGLTLIIFAVYIYLNKSKREERELIDFMTKITGVIQGFIKSIPQIILQVYNGGSLGDWNYVLIISVGTSVFSLVYTCGMTLFLYDRITEKHVLPSLVDTRANYSFDRSNLKIAWDEDRKNNDSTTIELKARE</sequence>
<evidence type="ECO:0000256" key="3">
    <source>
        <dbReference type="ARBA" id="ARBA00022692"/>
    </source>
</evidence>
<proteinExistence type="inferred from homology"/>
<organism evidence="7 8">
    <name type="scientific">Blepharisma stoltei</name>
    <dbReference type="NCBI Taxonomy" id="1481888"/>
    <lineage>
        <taxon>Eukaryota</taxon>
        <taxon>Sar</taxon>
        <taxon>Alveolata</taxon>
        <taxon>Ciliophora</taxon>
        <taxon>Postciliodesmatophora</taxon>
        <taxon>Heterotrichea</taxon>
        <taxon>Heterotrichida</taxon>
        <taxon>Blepharismidae</taxon>
        <taxon>Blepharisma</taxon>
    </lineage>
</organism>
<feature type="transmembrane region" description="Helical" evidence="6">
    <location>
        <begin position="41"/>
        <end position="66"/>
    </location>
</feature>
<evidence type="ECO:0000313" key="8">
    <source>
        <dbReference type="Proteomes" id="UP001162131"/>
    </source>
</evidence>
<dbReference type="InterPro" id="IPR018629">
    <property type="entry name" value="XK-rel"/>
</dbReference>
<keyword evidence="8" id="KW-1185">Reference proteome</keyword>
<feature type="transmembrane region" description="Helical" evidence="6">
    <location>
        <begin position="78"/>
        <end position="102"/>
    </location>
</feature>
<dbReference type="Pfam" id="PF09815">
    <property type="entry name" value="XK-related"/>
    <property type="match status" value="1"/>
</dbReference>
<protein>
    <submittedName>
        <fullName evidence="7">Uncharacterized protein</fullName>
    </submittedName>
</protein>
<dbReference type="AlphaFoldDB" id="A0AAU9IH11"/>
<dbReference type="Proteomes" id="UP001162131">
    <property type="component" value="Unassembled WGS sequence"/>
</dbReference>
<gene>
    <name evidence="7" type="ORF">BSTOLATCC_MIC3747</name>
</gene>
<keyword evidence="3 6" id="KW-0812">Transmembrane</keyword>
<dbReference type="GO" id="GO:0005886">
    <property type="term" value="C:plasma membrane"/>
    <property type="evidence" value="ECO:0007669"/>
    <property type="project" value="UniProtKB-ARBA"/>
</dbReference>
<dbReference type="EMBL" id="CAJZBQ010000004">
    <property type="protein sequence ID" value="CAG9311458.1"/>
    <property type="molecule type" value="Genomic_DNA"/>
</dbReference>
<feature type="transmembrane region" description="Helical" evidence="6">
    <location>
        <begin position="148"/>
        <end position="172"/>
    </location>
</feature>
<evidence type="ECO:0000313" key="7">
    <source>
        <dbReference type="EMBL" id="CAG9311458.1"/>
    </source>
</evidence>
<evidence type="ECO:0000256" key="2">
    <source>
        <dbReference type="ARBA" id="ARBA00008789"/>
    </source>
</evidence>
<comment type="similarity">
    <text evidence="2">Belongs to the XK family.</text>
</comment>
<evidence type="ECO:0000256" key="4">
    <source>
        <dbReference type="ARBA" id="ARBA00022989"/>
    </source>
</evidence>
<comment type="caution">
    <text evidence="7">The sequence shown here is derived from an EMBL/GenBank/DDBJ whole genome shotgun (WGS) entry which is preliminary data.</text>
</comment>
<evidence type="ECO:0000256" key="5">
    <source>
        <dbReference type="ARBA" id="ARBA00023136"/>
    </source>
</evidence>